<name>A0ACD6A6Y5_AVESA</name>
<organism evidence="1 2">
    <name type="scientific">Avena sativa</name>
    <name type="common">Oat</name>
    <dbReference type="NCBI Taxonomy" id="4498"/>
    <lineage>
        <taxon>Eukaryota</taxon>
        <taxon>Viridiplantae</taxon>
        <taxon>Streptophyta</taxon>
        <taxon>Embryophyta</taxon>
        <taxon>Tracheophyta</taxon>
        <taxon>Spermatophyta</taxon>
        <taxon>Magnoliopsida</taxon>
        <taxon>Liliopsida</taxon>
        <taxon>Poales</taxon>
        <taxon>Poaceae</taxon>
        <taxon>BOP clade</taxon>
        <taxon>Pooideae</taxon>
        <taxon>Poodae</taxon>
        <taxon>Poeae</taxon>
        <taxon>Poeae Chloroplast Group 1 (Aveneae type)</taxon>
        <taxon>Aveninae</taxon>
        <taxon>Avena</taxon>
    </lineage>
</organism>
<reference evidence="1" key="1">
    <citation type="submission" date="2021-05" db="EMBL/GenBank/DDBJ databases">
        <authorList>
            <person name="Scholz U."/>
            <person name="Mascher M."/>
            <person name="Fiebig A."/>
        </authorList>
    </citation>
    <scope>NUCLEOTIDE SEQUENCE [LARGE SCALE GENOMIC DNA]</scope>
</reference>
<dbReference type="EnsemblPlants" id="AVESA.00010b.r2.7CG0711300.1">
    <property type="protein sequence ID" value="AVESA.00010b.r2.7CG0711300.1.CDS"/>
    <property type="gene ID" value="AVESA.00010b.r2.7CG0711300"/>
</dbReference>
<sequence length="570" mass="60056">MAMATSVCLPSPLATGATAFRAIPSRASTSYWGCLLRRPRRLGRTAAGMDALHVSSRDTEPLLHPGAAAAAATATHRRLRVRTHAQGAEDASTAAGGGAAAEADYSLAAIILPFVFPALGGLLFGYDIGATSGATISVHSATLSGTTWYGLSSVQLGLVASGSLYGALGGSILAYRIADFLGRRIELITSASLYISGALVTGFAPNFVVLIIGRLLYGVGIGLAMHGAPLYIAETCPPQIRGTLISLKELFIVFGILLGYLVGSHEIDVVGGWRYMFGFGAPLAAIMAIGMWSLPPSPRWLLLRAVQGKSPLEDNKKKAIQALRRLKGRSASDKVLTDEIDNNLSSIRAAYADQAEGSIFQVFEGASLKAFTIGGGLVLFQQITGQPSVLYYATTILQTAGFSAASDAAKVAILIGLFKFLMTGFAVFKVDDLGRRPLLIGGVSGITIALLLLAAYYKILSGYPYIAVGALLLYVGSYQVSFGPISWLMVSEIFPLRTRGRGMSLAVLTNFGSNALVTFAFSPLQGYLGPANIFLLFAVISVLALVFVILNVPETKGLSLEDIESKILKK</sequence>
<dbReference type="Proteomes" id="UP001732700">
    <property type="component" value="Chromosome 7C"/>
</dbReference>
<proteinExistence type="predicted"/>
<keyword evidence="2" id="KW-1185">Reference proteome</keyword>
<accession>A0ACD6A6Y5</accession>
<evidence type="ECO:0000313" key="2">
    <source>
        <dbReference type="Proteomes" id="UP001732700"/>
    </source>
</evidence>
<protein>
    <submittedName>
        <fullName evidence="1">Uncharacterized protein</fullName>
    </submittedName>
</protein>
<evidence type="ECO:0000313" key="1">
    <source>
        <dbReference type="EnsemblPlants" id="AVESA.00010b.r2.7CG0711300.1.CDS"/>
    </source>
</evidence>
<reference evidence="1" key="2">
    <citation type="submission" date="2025-09" db="UniProtKB">
        <authorList>
            <consortium name="EnsemblPlants"/>
        </authorList>
    </citation>
    <scope>IDENTIFICATION</scope>
</reference>